<evidence type="ECO:0000313" key="2">
    <source>
        <dbReference type="EMBL" id="KDN48466.1"/>
    </source>
</evidence>
<dbReference type="PANTHER" id="PTHR15410">
    <property type="entry name" value="HIRA-INTERACTING PROTEIN 3"/>
    <property type="match status" value="1"/>
</dbReference>
<dbReference type="HOGENOM" id="CLU_647560_0_0_1"/>
<dbReference type="Proteomes" id="UP000027361">
    <property type="component" value="Unassembled WGS sequence"/>
</dbReference>
<feature type="compositionally biased region" description="Low complexity" evidence="1">
    <location>
        <begin position="72"/>
        <end position="88"/>
    </location>
</feature>
<gene>
    <name evidence="2" type="ORF">K437DRAFT_267649</name>
</gene>
<proteinExistence type="predicted"/>
<comment type="caution">
    <text evidence="2">The sequence shown here is derived from an EMBL/GenBank/DDBJ whole genome shotgun (WGS) entry which is preliminary data.</text>
</comment>
<dbReference type="STRING" id="1037660.A0A066W420"/>
<reference evidence="2 3" key="1">
    <citation type="submission" date="2014-05" db="EMBL/GenBank/DDBJ databases">
        <title>Draft genome sequence of a rare smut relative, Tilletiaria anomala UBC 951.</title>
        <authorList>
            <consortium name="DOE Joint Genome Institute"/>
            <person name="Toome M."/>
            <person name="Kuo A."/>
            <person name="Henrissat B."/>
            <person name="Lipzen A."/>
            <person name="Tritt A."/>
            <person name="Yoshinaga Y."/>
            <person name="Zane M."/>
            <person name="Barry K."/>
            <person name="Grigoriev I.V."/>
            <person name="Spatafora J.W."/>
            <person name="Aimea M.C."/>
        </authorList>
    </citation>
    <scope>NUCLEOTIDE SEQUENCE [LARGE SCALE GENOMIC DNA]</scope>
    <source>
        <strain evidence="2 3">UBC 951</strain>
    </source>
</reference>
<feature type="compositionally biased region" description="Low complexity" evidence="1">
    <location>
        <begin position="140"/>
        <end position="156"/>
    </location>
</feature>
<sequence length="424" mass="45669">MSRELQVKHALRRIIADAKQTDPELSQFSMRNVKEHLVHRLNISQDALKEGGMKAMIKDYVNRLVSEEEPLESAPSESSSPAKSHSCAMNPKANQNDSAKSDAESPASPAKSTPWGKRPQPSDAAMSSPSTPQSSRNGISRATSARSATSEKAASTPGSTSSKREFITAEEAEAEGYSSLCDDEASSDNGAQSGRASKSTLKKRRISDDDGGDGDQPSVKPASNGHGKVPAKEKATGGRKHVGKKKVAESPLEAELKRLKSLVVACGVRKQWGKFFEAEMCAGDDELAWRRQKALLHKLLGELGMSGRLSLKKAQQIKEEREFKMELKDIGVLGSPSRTRSSKAVQGRGRGRERGSALAGSESEDRGSDDHAGGSGDNDHIRKRQRPGDGDTERDSDVKVIVKSNRFKNSLASFAAELNSSDTD</sequence>
<dbReference type="AlphaFoldDB" id="A0A066W420"/>
<dbReference type="EMBL" id="JMSN01000025">
    <property type="protein sequence ID" value="KDN48466.1"/>
    <property type="molecule type" value="Genomic_DNA"/>
</dbReference>
<dbReference type="OrthoDB" id="552755at2759"/>
<feature type="compositionally biased region" description="Polar residues" evidence="1">
    <location>
        <begin position="125"/>
        <end position="138"/>
    </location>
</feature>
<organism evidence="2 3">
    <name type="scientific">Tilletiaria anomala (strain ATCC 24038 / CBS 436.72 / UBC 951)</name>
    <dbReference type="NCBI Taxonomy" id="1037660"/>
    <lineage>
        <taxon>Eukaryota</taxon>
        <taxon>Fungi</taxon>
        <taxon>Dikarya</taxon>
        <taxon>Basidiomycota</taxon>
        <taxon>Ustilaginomycotina</taxon>
        <taxon>Exobasidiomycetes</taxon>
        <taxon>Georgefischeriales</taxon>
        <taxon>Tilletiariaceae</taxon>
        <taxon>Tilletiaria</taxon>
    </lineage>
</organism>
<evidence type="ECO:0000313" key="3">
    <source>
        <dbReference type="Proteomes" id="UP000027361"/>
    </source>
</evidence>
<protein>
    <recommendedName>
        <fullName evidence="4">DEK C-terminal domain-containing protein</fullName>
    </recommendedName>
</protein>
<evidence type="ECO:0000256" key="1">
    <source>
        <dbReference type="SAM" id="MobiDB-lite"/>
    </source>
</evidence>
<feature type="region of interest" description="Disordered" evidence="1">
    <location>
        <begin position="333"/>
        <end position="399"/>
    </location>
</feature>
<dbReference type="GeneID" id="25265947"/>
<evidence type="ECO:0008006" key="4">
    <source>
        <dbReference type="Google" id="ProtNLM"/>
    </source>
</evidence>
<name>A0A066W420_TILAU</name>
<dbReference type="InParanoid" id="A0A066W420"/>
<dbReference type="InterPro" id="IPR037647">
    <property type="entry name" value="HIRIP3"/>
</dbReference>
<dbReference type="GO" id="GO:0005634">
    <property type="term" value="C:nucleus"/>
    <property type="evidence" value="ECO:0007669"/>
    <property type="project" value="TreeGrafter"/>
</dbReference>
<dbReference type="PANTHER" id="PTHR15410:SF2">
    <property type="entry name" value="HIRA-INTERACTING PROTEIN 3"/>
    <property type="match status" value="1"/>
</dbReference>
<feature type="region of interest" description="Disordered" evidence="1">
    <location>
        <begin position="67"/>
        <end position="248"/>
    </location>
</feature>
<accession>A0A066W420</accession>
<dbReference type="RefSeq" id="XP_013244122.1">
    <property type="nucleotide sequence ID" value="XM_013388668.1"/>
</dbReference>
<feature type="compositionally biased region" description="Basic and acidic residues" evidence="1">
    <location>
        <begin position="363"/>
        <end position="399"/>
    </location>
</feature>
<keyword evidence="3" id="KW-1185">Reference proteome</keyword>
<feature type="compositionally biased region" description="Polar residues" evidence="1">
    <location>
        <begin position="187"/>
        <end position="199"/>
    </location>
</feature>